<organism evidence="1 2">
    <name type="scientific">Duganella callida</name>
    <dbReference type="NCBI Taxonomy" id="2561932"/>
    <lineage>
        <taxon>Bacteria</taxon>
        <taxon>Pseudomonadati</taxon>
        <taxon>Pseudomonadota</taxon>
        <taxon>Betaproteobacteria</taxon>
        <taxon>Burkholderiales</taxon>
        <taxon>Oxalobacteraceae</taxon>
        <taxon>Telluria group</taxon>
        <taxon>Duganella</taxon>
    </lineage>
</organism>
<name>A0A4Y9SL64_9BURK</name>
<sequence>MRFFKREKNPDGWLTVTFLRDGICVGRVQRRRDAKAVVELSAFYPSTAGLSSAALDGLNKELRASSFRCGTVLAGGEYQMLMVDAPNVPQDELKTAVRWRLKDMLDFHIDDATIDVLDIPVDSHGVARNHSMFAIAARNSLIQSRQTVFSEAELNLTVIDIPEMAQRNISALLETEGRGLAMLSFDADGGLLTITYKAELYLSRRIDVTLAQLLEPDSTRQQNQFDKITLELQRSLDHFDRQFSFVNVLKLVLAPTGAEGLHEHLAANLYMPVEAMDLSDVFDLSNASDLRDVAQQQRFFLTLGAALRHEEVTL</sequence>
<dbReference type="SUPFAM" id="SSF53067">
    <property type="entry name" value="Actin-like ATPase domain"/>
    <property type="match status" value="1"/>
</dbReference>
<keyword evidence="2" id="KW-1185">Reference proteome</keyword>
<evidence type="ECO:0000313" key="1">
    <source>
        <dbReference type="EMBL" id="TFW22389.1"/>
    </source>
</evidence>
<dbReference type="Proteomes" id="UP000297729">
    <property type="component" value="Unassembled WGS sequence"/>
</dbReference>
<accession>A0A4Y9SL64</accession>
<comment type="caution">
    <text evidence="1">The sequence shown here is derived from an EMBL/GenBank/DDBJ whole genome shotgun (WGS) entry which is preliminary data.</text>
</comment>
<evidence type="ECO:0000313" key="2">
    <source>
        <dbReference type="Proteomes" id="UP000297729"/>
    </source>
</evidence>
<proteinExistence type="predicted"/>
<dbReference type="Gene3D" id="3.30.420.40">
    <property type="match status" value="2"/>
</dbReference>
<protein>
    <submittedName>
        <fullName evidence="1">Agglutinin biogenesis protein MshI</fullName>
    </submittedName>
</protein>
<reference evidence="1 2" key="1">
    <citation type="submission" date="2019-03" db="EMBL/GenBank/DDBJ databases">
        <title>Draft Genome Sequence of Duganella callidus sp. nov., a Novel Duganella Species Isolated from Cultivated Soil.</title>
        <authorList>
            <person name="Raths R."/>
            <person name="Peta V."/>
            <person name="Bucking H."/>
        </authorList>
    </citation>
    <scope>NUCLEOTIDE SEQUENCE [LARGE SCALE GENOMIC DNA]</scope>
    <source>
        <strain evidence="1 2">DN04</strain>
    </source>
</reference>
<dbReference type="InterPro" id="IPR043129">
    <property type="entry name" value="ATPase_NBD"/>
</dbReference>
<gene>
    <name evidence="1" type="ORF">E4L98_12205</name>
</gene>
<dbReference type="OrthoDB" id="5296002at2"/>
<dbReference type="AlphaFoldDB" id="A0A4Y9SL64"/>
<dbReference type="RefSeq" id="WP_135201829.1">
    <property type="nucleotide sequence ID" value="NZ_SPVG01000123.1"/>
</dbReference>
<dbReference type="EMBL" id="SPVG01000123">
    <property type="protein sequence ID" value="TFW22389.1"/>
    <property type="molecule type" value="Genomic_DNA"/>
</dbReference>
<dbReference type="Gene3D" id="3.30.1490.300">
    <property type="match status" value="1"/>
</dbReference>